<name>A0ABS3AW23_9BACT</name>
<gene>
    <name evidence="1" type="ORF">JYU06_05100</name>
</gene>
<reference evidence="1 2" key="1">
    <citation type="submission" date="2021-02" db="EMBL/GenBank/DDBJ databases">
        <title>Activity-based single-cell genomes from oceanic crustal fluid captures similar information to metagenomic and metatranscriptomic surveys with orders of magnitude less sampling.</title>
        <authorList>
            <person name="D'Angelo T.S."/>
            <person name="Orcutt B.N."/>
        </authorList>
    </citation>
    <scope>NUCLEOTIDE SEQUENCE [LARGE SCALE GENOMIC DNA]</scope>
    <source>
        <strain evidence="1">AH-315-G02</strain>
    </source>
</reference>
<protein>
    <submittedName>
        <fullName evidence="1">DegV family protein</fullName>
    </submittedName>
</protein>
<accession>A0ABS3AW23</accession>
<keyword evidence="2" id="KW-1185">Reference proteome</keyword>
<evidence type="ECO:0000313" key="1">
    <source>
        <dbReference type="EMBL" id="MBN4068877.1"/>
    </source>
</evidence>
<dbReference type="Proteomes" id="UP000717534">
    <property type="component" value="Unassembled WGS sequence"/>
</dbReference>
<proteinExistence type="predicted"/>
<sequence>LFVLLQYTDNKDWLREVVEPQIRRHVPEAEILLVPLSLTSGVHMGPGAWSIAFAACAEAA</sequence>
<comment type="caution">
    <text evidence="1">The sequence shown here is derived from an EMBL/GenBank/DDBJ whole genome shotgun (WGS) entry which is preliminary data.</text>
</comment>
<dbReference type="InterPro" id="IPR043168">
    <property type="entry name" value="DegV_C"/>
</dbReference>
<organism evidence="1 2">
    <name type="scientific">Desulfotalea psychrophila</name>
    <dbReference type="NCBI Taxonomy" id="84980"/>
    <lineage>
        <taxon>Bacteria</taxon>
        <taxon>Pseudomonadati</taxon>
        <taxon>Thermodesulfobacteriota</taxon>
        <taxon>Desulfobulbia</taxon>
        <taxon>Desulfobulbales</taxon>
        <taxon>Desulfocapsaceae</taxon>
        <taxon>Desulfotalea</taxon>
    </lineage>
</organism>
<evidence type="ECO:0000313" key="2">
    <source>
        <dbReference type="Proteomes" id="UP000717534"/>
    </source>
</evidence>
<feature type="non-terminal residue" evidence="1">
    <location>
        <position position="1"/>
    </location>
</feature>
<dbReference type="EMBL" id="JAFITO010000070">
    <property type="protein sequence ID" value="MBN4068877.1"/>
    <property type="molecule type" value="Genomic_DNA"/>
</dbReference>
<dbReference type="Gene3D" id="3.30.1180.10">
    <property type="match status" value="1"/>
</dbReference>